<accession>A0A0A7UZN9</accession>
<reference evidence="2 4" key="4">
    <citation type="submission" date="2018-04" db="EMBL/GenBank/DDBJ databases">
        <title>Transcriptomics of ammonia oxidizing archaea.</title>
        <authorList>
            <person name="Carini P."/>
        </authorList>
    </citation>
    <scope>NUCLEOTIDE SEQUENCE [LARGE SCALE GENOMIC DNA]</scope>
    <source>
        <strain evidence="2 4">U25</strain>
    </source>
</reference>
<reference evidence="2" key="2">
    <citation type="submission" date="2016-05" db="EMBL/GenBank/DDBJ databases">
        <authorList>
            <person name="Lavstsen T."/>
            <person name="Jespersen J.S."/>
        </authorList>
    </citation>
    <scope>NUCLEOTIDE SEQUENCE [LARGE SCALE GENOMIC DNA]</scope>
    <source>
        <strain evidence="2">U25</strain>
    </source>
</reference>
<evidence type="ECO:0000313" key="2">
    <source>
        <dbReference type="EMBL" id="PTL88212.1"/>
    </source>
</evidence>
<proteinExistence type="predicted"/>
<evidence type="ECO:0000313" key="1">
    <source>
        <dbReference type="EMBL" id="AJA92259.1"/>
    </source>
</evidence>
<evidence type="ECO:0000313" key="3">
    <source>
        <dbReference type="Proteomes" id="UP000030944"/>
    </source>
</evidence>
<dbReference type="GeneID" id="24816878"/>
<dbReference type="HOGENOM" id="CLU_2930035_0_0_2"/>
<dbReference type="AlphaFoldDB" id="A0A0A7UZN9"/>
<dbReference type="EMBL" id="LXWN01000001">
    <property type="protein sequence ID" value="PTL88212.1"/>
    <property type="molecule type" value="Genomic_DNA"/>
</dbReference>
<reference evidence="1 3" key="1">
    <citation type="journal article" date="2015" name="Proc. Natl. Acad. Sci. U.S.A.">
        <title>Genomic and proteomic characterization of "Candidatus Nitrosopelagicus brevis": An ammonia-oxidizing archaeon from the open ocean.</title>
        <authorList>
            <person name="Santoro A.E."/>
            <person name="Dupont C.L."/>
            <person name="Richter R.A."/>
            <person name="Craig M.T."/>
            <person name="Carini P."/>
            <person name="McIlvin M.R."/>
            <person name="Yang Y."/>
            <person name="Orsi W.D."/>
            <person name="Moran D.M."/>
            <person name="Saito M.A."/>
        </authorList>
    </citation>
    <scope>NUCLEOTIDE SEQUENCE [LARGE SCALE GENOMIC DNA]</scope>
    <source>
        <strain evidence="1">CN25</strain>
        <strain evidence="3">V2</strain>
    </source>
</reference>
<evidence type="ECO:0000313" key="4">
    <source>
        <dbReference type="Proteomes" id="UP000241022"/>
    </source>
</evidence>
<dbReference type="Proteomes" id="UP000030944">
    <property type="component" value="Chromosome"/>
</dbReference>
<reference evidence="4" key="3">
    <citation type="submission" date="2016-05" db="EMBL/GenBank/DDBJ databases">
        <authorList>
            <person name="Dupont C."/>
            <person name="Santoro A."/>
        </authorList>
    </citation>
    <scope>NUCLEOTIDE SEQUENCE [LARGE SCALE GENOMIC DNA]</scope>
    <source>
        <strain evidence="4">U25</strain>
    </source>
</reference>
<dbReference type="EMBL" id="CP007026">
    <property type="protein sequence ID" value="AJA92259.1"/>
    <property type="molecule type" value="Genomic_DNA"/>
</dbReference>
<sequence length="59" mass="6568">MSKSKNKISTCYTSTECNSCKIIKKRKFTDGDVVFSTAENCSECDGKMIITKIFGVTMD</sequence>
<protein>
    <submittedName>
        <fullName evidence="1">Uncharacterized protein</fullName>
    </submittedName>
</protein>
<keyword evidence="4" id="KW-1185">Reference proteome</keyword>
<dbReference type="RefSeq" id="WP_048105563.1">
    <property type="nucleotide sequence ID" value="NZ_CP007026.1"/>
</dbReference>
<dbReference type="KEGG" id="nbv:T478_0993"/>
<name>A0A0A7UZN9_9ARCH</name>
<dbReference type="STRING" id="1410606.T478_0993"/>
<dbReference type="OrthoDB" id="1011at2157"/>
<organism evidence="1 3">
    <name type="scientific">Candidatus Nitrosopelagicus brevis</name>
    <dbReference type="NCBI Taxonomy" id="1410606"/>
    <lineage>
        <taxon>Archaea</taxon>
        <taxon>Nitrososphaerota</taxon>
    </lineage>
</organism>
<gene>
    <name evidence="2" type="ORF">A7X95_02815</name>
    <name evidence="1" type="ORF">T478_0993</name>
</gene>
<dbReference type="Proteomes" id="UP000241022">
    <property type="component" value="Unassembled WGS sequence"/>
</dbReference>